<evidence type="ECO:0000256" key="15">
    <source>
        <dbReference type="PIRSR" id="PIRSR000550-1"/>
    </source>
</evidence>
<dbReference type="FunFam" id="3.30.200.20:FF:000080">
    <property type="entry name" value="Protein kinase C"/>
    <property type="match status" value="1"/>
</dbReference>
<evidence type="ECO:0000256" key="12">
    <source>
        <dbReference type="ARBA" id="ARBA00022837"/>
    </source>
</evidence>
<feature type="binding site" evidence="18">
    <location>
        <position position="210"/>
    </location>
    <ligand>
        <name>Ca(2+)</name>
        <dbReference type="ChEBI" id="CHEBI:29108"/>
        <label>1</label>
    </ligand>
</feature>
<evidence type="ECO:0000256" key="1">
    <source>
        <dbReference type="ARBA" id="ARBA00005490"/>
    </source>
</evidence>
<evidence type="ECO:0000256" key="6">
    <source>
        <dbReference type="ARBA" id="ARBA00022723"/>
    </source>
</evidence>
<evidence type="ECO:0000259" key="20">
    <source>
        <dbReference type="PROSITE" id="PS50004"/>
    </source>
</evidence>
<name>A0A0X3NV01_SCHSO</name>
<feature type="binding site" evidence="17">
    <location>
        <begin position="303"/>
        <end position="311"/>
    </location>
    <ligand>
        <name>ATP</name>
        <dbReference type="ChEBI" id="CHEBI:30616"/>
    </ligand>
</feature>
<dbReference type="Pfam" id="PF00433">
    <property type="entry name" value="Pkinase_C"/>
    <property type="match status" value="1"/>
</dbReference>
<evidence type="ECO:0000256" key="4">
    <source>
        <dbReference type="ARBA" id="ARBA00022553"/>
    </source>
</evidence>
<dbReference type="PRINTS" id="PR00360">
    <property type="entry name" value="C2DOMAIN"/>
</dbReference>
<dbReference type="Pfam" id="PF00130">
    <property type="entry name" value="C1_1"/>
    <property type="match status" value="2"/>
</dbReference>
<feature type="non-terminal residue" evidence="24">
    <location>
        <position position="1"/>
    </location>
</feature>
<dbReference type="InterPro" id="IPR008271">
    <property type="entry name" value="Ser/Thr_kinase_AS"/>
</dbReference>
<accession>A0A0X3NV01</accession>
<dbReference type="SUPFAM" id="SSF57889">
    <property type="entry name" value="Cysteine-rich domain"/>
    <property type="match status" value="2"/>
</dbReference>
<comment type="similarity">
    <text evidence="1">Belongs to the protein kinase superfamily. AGC Ser/Thr protein kinase family. PKC subfamily.</text>
</comment>
<evidence type="ECO:0000256" key="18">
    <source>
        <dbReference type="PIRSR" id="PIRSR000550-4"/>
    </source>
</evidence>
<dbReference type="GO" id="GO:0008270">
    <property type="term" value="F:zinc ion binding"/>
    <property type="evidence" value="ECO:0007669"/>
    <property type="project" value="UniProtKB-KW"/>
</dbReference>
<keyword evidence="12 18" id="KW-0106">Calcium</keyword>
<dbReference type="InterPro" id="IPR046349">
    <property type="entry name" value="C1-like_sf"/>
</dbReference>
<dbReference type="Gene3D" id="3.30.60.20">
    <property type="match status" value="2"/>
</dbReference>
<feature type="binding site" evidence="17 19">
    <location>
        <position position="326"/>
    </location>
    <ligand>
        <name>ATP</name>
        <dbReference type="ChEBI" id="CHEBI:30616"/>
    </ligand>
</feature>
<dbReference type="SMART" id="SM00133">
    <property type="entry name" value="S_TK_X"/>
    <property type="match status" value="1"/>
</dbReference>
<keyword evidence="7" id="KW-0677">Repeat</keyword>
<evidence type="ECO:0000256" key="3">
    <source>
        <dbReference type="ARBA" id="ARBA00022527"/>
    </source>
</evidence>
<dbReference type="PANTHER" id="PTHR24351">
    <property type="entry name" value="RIBOSOMAL PROTEIN S6 KINASE"/>
    <property type="match status" value="1"/>
</dbReference>
<dbReference type="PROSITE" id="PS51285">
    <property type="entry name" value="AGC_KINASE_CTER"/>
    <property type="match status" value="1"/>
</dbReference>
<reference evidence="24" key="1">
    <citation type="submission" date="2016-01" db="EMBL/GenBank/DDBJ databases">
        <title>Reference transcriptome for the parasite Schistocephalus solidus: insights into the molecular evolution of parasitism.</title>
        <authorList>
            <person name="Hebert F.O."/>
            <person name="Grambauer S."/>
            <person name="Barber I."/>
            <person name="Landry C.R."/>
            <person name="Aubin-Horth N."/>
        </authorList>
    </citation>
    <scope>NUCLEOTIDE SEQUENCE</scope>
</reference>
<dbReference type="Pfam" id="PF00069">
    <property type="entry name" value="Pkinase"/>
    <property type="match status" value="1"/>
</dbReference>
<dbReference type="FunFam" id="1.10.510.10:FF:000023">
    <property type="entry name" value="Protein kinase C"/>
    <property type="match status" value="1"/>
</dbReference>
<evidence type="ECO:0000256" key="16">
    <source>
        <dbReference type="PIRSR" id="PIRSR000550-2"/>
    </source>
</evidence>
<dbReference type="Gene3D" id="1.10.510.10">
    <property type="entry name" value="Transferase(Phosphotransferase) domain 1"/>
    <property type="match status" value="1"/>
</dbReference>
<keyword evidence="9" id="KW-0863">Zinc-finger</keyword>
<evidence type="ECO:0000256" key="9">
    <source>
        <dbReference type="ARBA" id="ARBA00022771"/>
    </source>
</evidence>
<dbReference type="InterPro" id="IPR017441">
    <property type="entry name" value="Protein_kinase_ATP_BS"/>
</dbReference>
<organism evidence="24">
    <name type="scientific">Schistocephalus solidus</name>
    <name type="common">Tapeworm</name>
    <dbReference type="NCBI Taxonomy" id="70667"/>
    <lineage>
        <taxon>Eukaryota</taxon>
        <taxon>Metazoa</taxon>
        <taxon>Spiralia</taxon>
        <taxon>Lophotrochozoa</taxon>
        <taxon>Platyhelminthes</taxon>
        <taxon>Cestoda</taxon>
        <taxon>Eucestoda</taxon>
        <taxon>Diphyllobothriidea</taxon>
        <taxon>Diphyllobothriidae</taxon>
        <taxon>Schistocephalus</taxon>
    </lineage>
</organism>
<dbReference type="SMART" id="SM00109">
    <property type="entry name" value="C1"/>
    <property type="match status" value="2"/>
</dbReference>
<dbReference type="InterPro" id="IPR017892">
    <property type="entry name" value="Pkinase_C"/>
</dbReference>
<proteinExistence type="inferred from homology"/>
<comment type="function">
    <text evidence="14">PKC is activated by diacylglycerol which in turn phosphorylates a range of cellular proteins. PKC also serves as the receptor for phorbol esters, a class of tumor promoters.</text>
</comment>
<dbReference type="InterPro" id="IPR011009">
    <property type="entry name" value="Kinase-like_dom_sf"/>
</dbReference>
<keyword evidence="13 17" id="KW-0067">ATP-binding</keyword>
<keyword evidence="6 18" id="KW-0479">Metal-binding</keyword>
<evidence type="ECO:0000256" key="13">
    <source>
        <dbReference type="ARBA" id="ARBA00022840"/>
    </source>
</evidence>
<dbReference type="PROSITE" id="PS50081">
    <property type="entry name" value="ZF_DAG_PE_2"/>
    <property type="match status" value="2"/>
</dbReference>
<dbReference type="CDD" id="cd20833">
    <property type="entry name" value="C1_cPKC_rpt1"/>
    <property type="match status" value="1"/>
</dbReference>
<dbReference type="PIRSF" id="PIRSF000550">
    <property type="entry name" value="PKC_alpha"/>
    <property type="match status" value="1"/>
</dbReference>
<keyword evidence="8 19" id="KW-0547">Nucleotide-binding</keyword>
<comment type="cofactor">
    <cofactor evidence="18">
        <name>Ca(2+)</name>
        <dbReference type="ChEBI" id="CHEBI:29108"/>
    </cofactor>
    <text evidence="18">Binds 3 Ca(2+) ions per subunit. The ions are bound to the C2 domain.</text>
</comment>
<feature type="binding site" evidence="18">
    <location>
        <position position="215"/>
    </location>
    <ligand>
        <name>Ca(2+)</name>
        <dbReference type="ChEBI" id="CHEBI:29108"/>
        <label>1</label>
    </ligand>
</feature>
<dbReference type="InterPro" id="IPR000008">
    <property type="entry name" value="C2_dom"/>
</dbReference>
<dbReference type="InterPro" id="IPR020454">
    <property type="entry name" value="DAG/PE-bd"/>
</dbReference>
<feature type="binding site" evidence="18">
    <location>
        <position position="209"/>
    </location>
    <ligand>
        <name>Ca(2+)</name>
        <dbReference type="ChEBI" id="CHEBI:29108"/>
        <label>1</label>
    </ligand>
</feature>
<keyword evidence="5" id="KW-0808">Transferase</keyword>
<gene>
    <name evidence="24" type="ORF">TR147517</name>
</gene>
<evidence type="ECO:0000256" key="10">
    <source>
        <dbReference type="ARBA" id="ARBA00022777"/>
    </source>
</evidence>
<dbReference type="InterPro" id="IPR014375">
    <property type="entry name" value="Protein_kinase_C_a/b/g"/>
</dbReference>
<dbReference type="Gene3D" id="3.30.200.20">
    <property type="entry name" value="Phosphorylase Kinase, domain 1"/>
    <property type="match status" value="1"/>
</dbReference>
<dbReference type="AlphaFoldDB" id="A0A0X3NV01"/>
<keyword evidence="11" id="KW-0862">Zinc</keyword>
<evidence type="ECO:0000256" key="7">
    <source>
        <dbReference type="ARBA" id="ARBA00022737"/>
    </source>
</evidence>
<feature type="domain" description="AGC-kinase C-terminal" evidence="23">
    <location>
        <begin position="556"/>
        <end position="626"/>
    </location>
</feature>
<dbReference type="PROSITE" id="PS00108">
    <property type="entry name" value="PROTEIN_KINASE_ST"/>
    <property type="match status" value="1"/>
</dbReference>
<dbReference type="InterPro" id="IPR000961">
    <property type="entry name" value="AGC-kinase_C"/>
</dbReference>
<feature type="domain" description="Phorbol-ester/DAG-type" evidence="22">
    <location>
        <begin position="1"/>
        <end position="50"/>
    </location>
</feature>
<feature type="binding site" evidence="16">
    <location>
        <position position="208"/>
    </location>
    <ligand>
        <name>a 1,2-diacyl-sn-glycero-3-phospho-(1D-myo-inositol-4,5-bisphosphate)</name>
        <dbReference type="ChEBI" id="CHEBI:58456"/>
    </ligand>
</feature>
<dbReference type="PROSITE" id="PS00107">
    <property type="entry name" value="PROTEIN_KINASE_ATP"/>
    <property type="match status" value="1"/>
</dbReference>
<feature type="binding site" evidence="18">
    <location>
        <position position="149"/>
    </location>
    <ligand>
        <name>Ca(2+)</name>
        <dbReference type="ChEBI" id="CHEBI:29108"/>
        <label>1</label>
    </ligand>
</feature>
<keyword evidence="4" id="KW-0597">Phosphoprotein</keyword>
<evidence type="ECO:0000313" key="24">
    <source>
        <dbReference type="EMBL" id="JAP43408.1"/>
    </source>
</evidence>
<dbReference type="Gene3D" id="2.60.40.150">
    <property type="entry name" value="C2 domain"/>
    <property type="match status" value="1"/>
</dbReference>
<dbReference type="FunFam" id="3.30.60.20:FF:000006">
    <property type="entry name" value="Protein kinase C"/>
    <property type="match status" value="1"/>
</dbReference>
<feature type="domain" description="Protein kinase" evidence="21">
    <location>
        <begin position="297"/>
        <end position="555"/>
    </location>
</feature>
<evidence type="ECO:0000256" key="11">
    <source>
        <dbReference type="ARBA" id="ARBA00022833"/>
    </source>
</evidence>
<evidence type="ECO:0000256" key="19">
    <source>
        <dbReference type="PROSITE-ProRule" id="PRU10141"/>
    </source>
</evidence>
<dbReference type="InterPro" id="IPR002219">
    <property type="entry name" value="PKC_DAG/PE"/>
</dbReference>
<dbReference type="GO" id="GO:0004697">
    <property type="term" value="F:diacylglycerol-dependent serine/threonine kinase activity"/>
    <property type="evidence" value="ECO:0007669"/>
    <property type="project" value="UniProtKB-EC"/>
</dbReference>
<evidence type="ECO:0000259" key="23">
    <source>
        <dbReference type="PROSITE" id="PS51285"/>
    </source>
</evidence>
<dbReference type="EC" id="2.7.11.13" evidence="2"/>
<evidence type="ECO:0000256" key="5">
    <source>
        <dbReference type="ARBA" id="ARBA00022679"/>
    </source>
</evidence>
<dbReference type="CDD" id="cd20836">
    <property type="entry name" value="C1_cPKC_rpt2"/>
    <property type="match status" value="1"/>
</dbReference>
<dbReference type="InterPro" id="IPR035892">
    <property type="entry name" value="C2_domain_sf"/>
</dbReference>
<feature type="binding site" evidence="18">
    <location>
        <position position="214"/>
    </location>
    <ligand>
        <name>Ca(2+)</name>
        <dbReference type="ChEBI" id="CHEBI:29108"/>
        <label>1</label>
    </ligand>
</feature>
<protein>
    <recommendedName>
        <fullName evidence="2">protein kinase C</fullName>
        <ecNumber evidence="2">2.7.11.13</ecNumber>
    </recommendedName>
</protein>
<feature type="binding site" evidence="18">
    <location>
        <position position="150"/>
    </location>
    <ligand>
        <name>Ca(2+)</name>
        <dbReference type="ChEBI" id="CHEBI:29108"/>
        <label>1</label>
    </ligand>
</feature>
<feature type="domain" description="Phorbol-ester/DAG-type" evidence="22">
    <location>
        <begin position="64"/>
        <end position="114"/>
    </location>
</feature>
<evidence type="ECO:0000256" key="8">
    <source>
        <dbReference type="ARBA" id="ARBA00022741"/>
    </source>
</evidence>
<feature type="binding site" evidence="16">
    <location>
        <position position="158"/>
    </location>
    <ligand>
        <name>a 1,2-diacyl-sn-glycero-3-phospho-(1D-myo-inositol-4,5-bisphosphate)</name>
        <dbReference type="ChEBI" id="CHEBI:58456"/>
    </ligand>
</feature>
<dbReference type="SMART" id="SM00239">
    <property type="entry name" value="C2"/>
    <property type="match status" value="1"/>
</dbReference>
<sequence>HKFLARFFKQATFCGHCKDFIWGFGKQGFQCKVCCFAVHKRCHEFVLFACPGSDKGPETNYKKSHNFRLHTYTSPTFCDQCGTLLYGIMHQGIKCGNCQMNVHKRCEKYVPRLCGIDHTERLGRIYLKVNYKDMTLFVHVKEAKNLVPMDPNGLADPYVKLKLTGDNEKSRKLKTKVVKASLNPEWNETFTIEVNAEDESKRLMIEMWDWDRASRDDFMGALSFGVSEIIKRPVDCWFRLLSREEGEFYSIPCSDETSTLLNSYNSKCTASLTEWNGQNLEAIRIRSKQDTLRISDFKFLRILGRGSFGKVILAEHKNTDEVYAVKVLKKDIVIQEDDIECTMIEKRVLALQQKPPFLVQLHSCFQTMDRLFFVMEFINGGDLMYWIQQTGKFKEPVATFYSAEIAVGLFFLHSHGIVYRDLKLDNVLLDQEGHVKIADFGLCKDGMTGGATTRTFCGTPDSIAPEIIEHKPYGASVDWWSYGVLLYEMLVGQPPFSGEDEDELFQSILEITPTYPRNLSKEALSICKGLLNKDPTSRLGCSPAGSLEIRDHVFFRRINWELIESKAVQPPFRPPVVEKRDISNFDPAFTEMSTEFTPTDKLFIMNLTQTEFAGFSFVNPEFVVEV</sequence>
<dbReference type="SMART" id="SM00220">
    <property type="entry name" value="S_TKc"/>
    <property type="match status" value="1"/>
</dbReference>
<evidence type="ECO:0000256" key="14">
    <source>
        <dbReference type="ARBA" id="ARBA00056408"/>
    </source>
</evidence>
<dbReference type="SUPFAM" id="SSF56112">
    <property type="entry name" value="Protein kinase-like (PK-like)"/>
    <property type="match status" value="1"/>
</dbReference>
<feature type="binding site" evidence="18">
    <location>
        <position position="156"/>
    </location>
    <ligand>
        <name>Ca(2+)</name>
        <dbReference type="ChEBI" id="CHEBI:29108"/>
        <label>1</label>
    </ligand>
</feature>
<feature type="binding site" evidence="18">
    <location>
        <position position="217"/>
    </location>
    <ligand>
        <name>Ca(2+)</name>
        <dbReference type="ChEBI" id="CHEBI:29108"/>
        <label>1</label>
    </ligand>
</feature>
<dbReference type="PRINTS" id="PR00008">
    <property type="entry name" value="DAGPEDOMAIN"/>
</dbReference>
<evidence type="ECO:0000259" key="22">
    <source>
        <dbReference type="PROSITE" id="PS50081"/>
    </source>
</evidence>
<feature type="domain" description="C2" evidence="20">
    <location>
        <begin position="121"/>
        <end position="238"/>
    </location>
</feature>
<dbReference type="PROSITE" id="PS00479">
    <property type="entry name" value="ZF_DAG_PE_1"/>
    <property type="match status" value="1"/>
</dbReference>
<dbReference type="Pfam" id="PF00168">
    <property type="entry name" value="C2"/>
    <property type="match status" value="1"/>
</dbReference>
<dbReference type="SUPFAM" id="SSF49562">
    <property type="entry name" value="C2 domain (Calcium/lipid-binding domain, CaLB)"/>
    <property type="match status" value="1"/>
</dbReference>
<evidence type="ECO:0000259" key="21">
    <source>
        <dbReference type="PROSITE" id="PS50011"/>
    </source>
</evidence>
<evidence type="ECO:0000256" key="17">
    <source>
        <dbReference type="PIRSR" id="PIRSR000550-3"/>
    </source>
</evidence>
<feature type="active site" description="Proton acceptor" evidence="15">
    <location>
        <position position="421"/>
    </location>
</feature>
<dbReference type="EMBL" id="GEEE01019817">
    <property type="protein sequence ID" value="JAP43408.1"/>
    <property type="molecule type" value="Transcribed_RNA"/>
</dbReference>
<keyword evidence="10" id="KW-0418">Kinase</keyword>
<dbReference type="InterPro" id="IPR000719">
    <property type="entry name" value="Prot_kinase_dom"/>
</dbReference>
<evidence type="ECO:0000256" key="2">
    <source>
        <dbReference type="ARBA" id="ARBA00012429"/>
    </source>
</evidence>
<dbReference type="GO" id="GO:0005524">
    <property type="term" value="F:ATP binding"/>
    <property type="evidence" value="ECO:0007669"/>
    <property type="project" value="UniProtKB-UniRule"/>
</dbReference>
<dbReference type="CDD" id="cd05587">
    <property type="entry name" value="STKc_cPKC"/>
    <property type="match status" value="1"/>
</dbReference>
<dbReference type="PROSITE" id="PS50011">
    <property type="entry name" value="PROTEIN_KINASE_DOM"/>
    <property type="match status" value="1"/>
</dbReference>
<dbReference type="PROSITE" id="PS50004">
    <property type="entry name" value="C2"/>
    <property type="match status" value="1"/>
</dbReference>
<keyword evidence="3" id="KW-0723">Serine/threonine-protein kinase</keyword>
<dbReference type="CDD" id="cd04026">
    <property type="entry name" value="C2_PKC_alpha_gamma"/>
    <property type="match status" value="1"/>
</dbReference>
<feature type="binding site" evidence="18">
    <location>
        <position position="211"/>
    </location>
    <ligand>
        <name>Ca(2+)</name>
        <dbReference type="ChEBI" id="CHEBI:29108"/>
        <label>1</label>
    </ligand>
</feature>